<dbReference type="InterPro" id="IPR027417">
    <property type="entry name" value="P-loop_NTPase"/>
</dbReference>
<dbReference type="InterPro" id="IPR050773">
    <property type="entry name" value="CbxX/CfxQ_RuBisCO_ESX"/>
</dbReference>
<keyword evidence="3" id="KW-0067">ATP-binding</keyword>
<evidence type="ECO:0000313" key="5">
    <source>
        <dbReference type="EMBL" id="KAL1547669.1"/>
    </source>
</evidence>
<dbReference type="SMART" id="SM00382">
    <property type="entry name" value="AAA"/>
    <property type="match status" value="1"/>
</dbReference>
<dbReference type="Proteomes" id="UP001567538">
    <property type="component" value="Unassembled WGS sequence"/>
</dbReference>
<feature type="domain" description="AAA+ ATPase" evidence="4">
    <location>
        <begin position="39"/>
        <end position="159"/>
    </location>
</feature>
<dbReference type="InterPro" id="IPR003959">
    <property type="entry name" value="ATPase_AAA_core"/>
</dbReference>
<evidence type="ECO:0000256" key="1">
    <source>
        <dbReference type="ARBA" id="ARBA00010378"/>
    </source>
</evidence>
<name>A0ABD1GU44_SALDI</name>
<dbReference type="EMBL" id="JBEAFC010000007">
    <property type="protein sequence ID" value="KAL1547669.1"/>
    <property type="molecule type" value="Genomic_DNA"/>
</dbReference>
<dbReference type="InterPro" id="IPR000641">
    <property type="entry name" value="CbxX/CfxQ"/>
</dbReference>
<proteinExistence type="inferred from homology"/>
<keyword evidence="6" id="KW-1185">Reference proteome</keyword>
<accession>A0ABD1GU44</accession>
<dbReference type="AlphaFoldDB" id="A0ABD1GU44"/>
<dbReference type="PRINTS" id="PR00819">
    <property type="entry name" value="CBXCFQXSUPER"/>
</dbReference>
<evidence type="ECO:0000256" key="2">
    <source>
        <dbReference type="ARBA" id="ARBA00022741"/>
    </source>
</evidence>
<comment type="similarity">
    <text evidence="1">Belongs to the CbxX/CfxQ family.</text>
</comment>
<evidence type="ECO:0000313" key="6">
    <source>
        <dbReference type="Proteomes" id="UP001567538"/>
    </source>
</evidence>
<gene>
    <name evidence="5" type="ORF">AAHA92_15994</name>
</gene>
<dbReference type="CDD" id="cd00009">
    <property type="entry name" value="AAA"/>
    <property type="match status" value="1"/>
</dbReference>
<dbReference type="SUPFAM" id="SSF52540">
    <property type="entry name" value="P-loop containing nucleoside triphosphate hydrolases"/>
    <property type="match status" value="1"/>
</dbReference>
<protein>
    <submittedName>
        <fullName evidence="5">Stage V sporulation protein K-like</fullName>
    </submittedName>
</protein>
<dbReference type="PANTHER" id="PTHR43392">
    <property type="entry name" value="AAA-TYPE ATPASE FAMILY PROTEIN / ANKYRIN REPEAT FAMILY PROTEIN"/>
    <property type="match status" value="1"/>
</dbReference>
<organism evidence="5 6">
    <name type="scientific">Salvia divinorum</name>
    <name type="common">Maria pastora</name>
    <name type="synonym">Diviner's sage</name>
    <dbReference type="NCBI Taxonomy" id="28513"/>
    <lineage>
        <taxon>Eukaryota</taxon>
        <taxon>Viridiplantae</taxon>
        <taxon>Streptophyta</taxon>
        <taxon>Embryophyta</taxon>
        <taxon>Tracheophyta</taxon>
        <taxon>Spermatophyta</taxon>
        <taxon>Magnoliopsida</taxon>
        <taxon>eudicotyledons</taxon>
        <taxon>Gunneridae</taxon>
        <taxon>Pentapetalae</taxon>
        <taxon>asterids</taxon>
        <taxon>lamiids</taxon>
        <taxon>Lamiales</taxon>
        <taxon>Lamiaceae</taxon>
        <taxon>Nepetoideae</taxon>
        <taxon>Mentheae</taxon>
        <taxon>Salviinae</taxon>
        <taxon>Salvia</taxon>
        <taxon>Salvia subgen. Calosphace</taxon>
    </lineage>
</organism>
<evidence type="ECO:0000256" key="3">
    <source>
        <dbReference type="ARBA" id="ARBA00022840"/>
    </source>
</evidence>
<evidence type="ECO:0000259" key="4">
    <source>
        <dbReference type="SMART" id="SM00382"/>
    </source>
</evidence>
<reference evidence="5 6" key="1">
    <citation type="submission" date="2024-06" db="EMBL/GenBank/DDBJ databases">
        <title>A chromosome level genome sequence of Diviner's sage (Salvia divinorum).</title>
        <authorList>
            <person name="Ford S.A."/>
            <person name="Ro D.-K."/>
            <person name="Ness R.W."/>
            <person name="Phillips M.A."/>
        </authorList>
    </citation>
    <scope>NUCLEOTIDE SEQUENCE [LARGE SCALE GENOMIC DNA]</scope>
    <source>
        <strain evidence="5">SAF-2024a</strain>
        <tissue evidence="5">Leaf</tissue>
    </source>
</reference>
<dbReference type="InterPro" id="IPR003593">
    <property type="entry name" value="AAA+_ATPase"/>
</dbReference>
<keyword evidence="2" id="KW-0547">Nucleotide-binding</keyword>
<sequence>MKGAMEELDLELSKIIGLEELKMKLRQWAKGMLLDQNRRAPHMAFLGSSGAGKTTIARIIGKLISSVGVQYPTRVTEVQPTDLVSQHSNQTRLKTRKKIQDVWGGILLVDEAHRLSPSDTAGNYVTYGEEALDEIMYAIEEGGVLVIFAGCTEPMKRVFSSNKGFCRLVTHFFQFNDLSCMELAEMLLLKLSKQDERSRVFGLRLGSGCSVDAVASVIERKTSERMRSRMNGDLVDHMVNNGRDNLDLRLGLEAKGDELLTITLADLEAGFDQLVLRLSVSRRGRVGKSN</sequence>
<dbReference type="GO" id="GO:0005524">
    <property type="term" value="F:ATP binding"/>
    <property type="evidence" value="ECO:0007669"/>
    <property type="project" value="UniProtKB-KW"/>
</dbReference>
<dbReference type="Pfam" id="PF00004">
    <property type="entry name" value="AAA"/>
    <property type="match status" value="1"/>
</dbReference>
<dbReference type="Gene3D" id="3.40.50.300">
    <property type="entry name" value="P-loop containing nucleotide triphosphate hydrolases"/>
    <property type="match status" value="1"/>
</dbReference>
<comment type="caution">
    <text evidence="5">The sequence shown here is derived from an EMBL/GenBank/DDBJ whole genome shotgun (WGS) entry which is preliminary data.</text>
</comment>
<dbReference type="PANTHER" id="PTHR43392:SF2">
    <property type="entry name" value="AAA-TYPE ATPASE FAMILY PROTEIN _ ANKYRIN REPEAT FAMILY PROTEIN"/>
    <property type="match status" value="1"/>
</dbReference>